<dbReference type="Proteomes" id="UP000823598">
    <property type="component" value="Unassembled WGS sequence"/>
</dbReference>
<comment type="catalytic activity">
    <reaction evidence="6">
        <text>2 cob(II)alamin + reduced [electron-transfer flavoprotein] + 2 ATP = 2 adenosylcob(III)alamin + 2 triphosphate + oxidized [electron-transfer flavoprotein] + 3 H(+)</text>
        <dbReference type="Rhea" id="RHEA:28671"/>
        <dbReference type="Rhea" id="RHEA-COMP:10685"/>
        <dbReference type="Rhea" id="RHEA-COMP:10686"/>
        <dbReference type="ChEBI" id="CHEBI:15378"/>
        <dbReference type="ChEBI" id="CHEBI:16304"/>
        <dbReference type="ChEBI" id="CHEBI:18036"/>
        <dbReference type="ChEBI" id="CHEBI:18408"/>
        <dbReference type="ChEBI" id="CHEBI:30616"/>
        <dbReference type="ChEBI" id="CHEBI:57692"/>
        <dbReference type="ChEBI" id="CHEBI:58307"/>
        <dbReference type="EC" id="2.5.1.17"/>
    </reaction>
</comment>
<dbReference type="InterPro" id="IPR036451">
    <property type="entry name" value="CblAdoTrfase-like_sf"/>
</dbReference>
<name>A0A9D9IQW0_9BACT</name>
<reference evidence="8" key="1">
    <citation type="submission" date="2020-10" db="EMBL/GenBank/DDBJ databases">
        <authorList>
            <person name="Gilroy R."/>
        </authorList>
    </citation>
    <scope>NUCLEOTIDE SEQUENCE</scope>
    <source>
        <strain evidence="8">6919</strain>
    </source>
</reference>
<comment type="similarity">
    <text evidence="1 6">Belongs to the Cob(I)alamin adenosyltransferase family.</text>
</comment>
<comment type="catalytic activity">
    <reaction evidence="6">
        <text>2 cob(II)yrinate a,c diamide + reduced [electron-transfer flavoprotein] + 2 ATP = 2 adenosylcob(III)yrinate a,c-diamide + 2 triphosphate + oxidized [electron-transfer flavoprotein] + 3 H(+)</text>
        <dbReference type="Rhea" id="RHEA:11528"/>
        <dbReference type="Rhea" id="RHEA-COMP:10685"/>
        <dbReference type="Rhea" id="RHEA-COMP:10686"/>
        <dbReference type="ChEBI" id="CHEBI:15378"/>
        <dbReference type="ChEBI" id="CHEBI:18036"/>
        <dbReference type="ChEBI" id="CHEBI:30616"/>
        <dbReference type="ChEBI" id="CHEBI:57692"/>
        <dbReference type="ChEBI" id="CHEBI:58307"/>
        <dbReference type="ChEBI" id="CHEBI:58503"/>
        <dbReference type="ChEBI" id="CHEBI:58537"/>
        <dbReference type="EC" id="2.5.1.17"/>
    </reaction>
</comment>
<dbReference type="Gene3D" id="1.20.1200.10">
    <property type="entry name" value="Cobalamin adenosyltransferase-like"/>
    <property type="match status" value="1"/>
</dbReference>
<dbReference type="EMBL" id="JADIMC010000073">
    <property type="protein sequence ID" value="MBO8476616.1"/>
    <property type="molecule type" value="Genomic_DNA"/>
</dbReference>
<dbReference type="NCBIfam" id="TIGR00636">
    <property type="entry name" value="PduO_Nterm"/>
    <property type="match status" value="1"/>
</dbReference>
<evidence type="ECO:0000256" key="4">
    <source>
        <dbReference type="ARBA" id="ARBA00022741"/>
    </source>
</evidence>
<dbReference type="Pfam" id="PF01923">
    <property type="entry name" value="Cob_adeno_trans"/>
    <property type="match status" value="1"/>
</dbReference>
<organism evidence="8 9">
    <name type="scientific">Candidatus Limisoma faecipullorum</name>
    <dbReference type="NCBI Taxonomy" id="2840854"/>
    <lineage>
        <taxon>Bacteria</taxon>
        <taxon>Pseudomonadati</taxon>
        <taxon>Bacteroidota</taxon>
        <taxon>Bacteroidia</taxon>
        <taxon>Bacteroidales</taxon>
        <taxon>Candidatus Limisoma</taxon>
    </lineage>
</organism>
<evidence type="ECO:0000259" key="7">
    <source>
        <dbReference type="Pfam" id="PF01923"/>
    </source>
</evidence>
<keyword evidence="5 6" id="KW-0067">ATP-binding</keyword>
<dbReference type="InterPro" id="IPR016030">
    <property type="entry name" value="CblAdoTrfase-like"/>
</dbReference>
<evidence type="ECO:0000256" key="2">
    <source>
        <dbReference type="ARBA" id="ARBA00011233"/>
    </source>
</evidence>
<comment type="pathway">
    <text evidence="6">Cofactor biosynthesis; adenosylcobalamin biosynthesis; adenosylcobalamin from cob(II)yrinate a,c-diamide: step 2/7.</text>
</comment>
<evidence type="ECO:0000313" key="9">
    <source>
        <dbReference type="Proteomes" id="UP000823598"/>
    </source>
</evidence>
<gene>
    <name evidence="8" type="ORF">IAB88_06450</name>
</gene>
<sequence>MVKKSNVYTMTGDRGETSLAGGRRVPKDDVRIEAYGTVDELNSFIGVLDNLHNIPSEIKEYLKIIQNKLFCIGAYLATDHPANTTSKAAGLSETDIARLEHVIDELDSELPPLRAFVLPGGSRISSFSHVCRSVTRRCERRVVALANDSYIDPNVIAYLNRLSDFFFVLARFNNIHNQIEEIFWDKDC</sequence>
<dbReference type="AlphaFoldDB" id="A0A9D9IQW0"/>
<evidence type="ECO:0000256" key="6">
    <source>
        <dbReference type="RuleBase" id="RU366026"/>
    </source>
</evidence>
<proteinExistence type="inferred from homology"/>
<keyword evidence="4 6" id="KW-0547">Nucleotide-binding</keyword>
<dbReference type="InterPro" id="IPR029499">
    <property type="entry name" value="PduO-typ"/>
</dbReference>
<evidence type="ECO:0000313" key="8">
    <source>
        <dbReference type="EMBL" id="MBO8476616.1"/>
    </source>
</evidence>
<evidence type="ECO:0000256" key="3">
    <source>
        <dbReference type="ARBA" id="ARBA00022679"/>
    </source>
</evidence>
<feature type="domain" description="Cobalamin adenosyltransferase-like" evidence="7">
    <location>
        <begin position="7"/>
        <end position="172"/>
    </location>
</feature>
<accession>A0A9D9IQW0</accession>
<dbReference type="PANTHER" id="PTHR12213">
    <property type="entry name" value="CORRINOID ADENOSYLTRANSFERASE"/>
    <property type="match status" value="1"/>
</dbReference>
<protein>
    <recommendedName>
        <fullName evidence="6">Corrinoid adenosyltransferase</fullName>
        <ecNumber evidence="6">2.5.1.17</ecNumber>
    </recommendedName>
    <alternativeName>
        <fullName evidence="6">Cob(II)alamin adenosyltransferase</fullName>
    </alternativeName>
    <alternativeName>
        <fullName evidence="6">Cob(II)yrinic acid a,c-diamide adenosyltransferase</fullName>
    </alternativeName>
    <alternativeName>
        <fullName evidence="6">Cobinamide/cobalamin adenosyltransferase</fullName>
    </alternativeName>
</protein>
<dbReference type="FunFam" id="1.20.1200.10:FF:000001">
    <property type="entry name" value="Cob(I)yrinic acid a,c-diamide adenosyltransferase"/>
    <property type="match status" value="1"/>
</dbReference>
<keyword evidence="6" id="KW-0169">Cobalamin biosynthesis</keyword>
<dbReference type="PANTHER" id="PTHR12213:SF0">
    <property type="entry name" value="CORRINOID ADENOSYLTRANSFERASE MMAB"/>
    <property type="match status" value="1"/>
</dbReference>
<dbReference type="GO" id="GO:0009236">
    <property type="term" value="P:cobalamin biosynthetic process"/>
    <property type="evidence" value="ECO:0007669"/>
    <property type="project" value="UniProtKB-UniRule"/>
</dbReference>
<dbReference type="GO" id="GO:0005524">
    <property type="term" value="F:ATP binding"/>
    <property type="evidence" value="ECO:0007669"/>
    <property type="project" value="UniProtKB-UniRule"/>
</dbReference>
<evidence type="ECO:0000256" key="5">
    <source>
        <dbReference type="ARBA" id="ARBA00022840"/>
    </source>
</evidence>
<keyword evidence="3 6" id="KW-0808">Transferase</keyword>
<reference evidence="8" key="2">
    <citation type="journal article" date="2021" name="PeerJ">
        <title>Extensive microbial diversity within the chicken gut microbiome revealed by metagenomics and culture.</title>
        <authorList>
            <person name="Gilroy R."/>
            <person name="Ravi A."/>
            <person name="Getino M."/>
            <person name="Pursley I."/>
            <person name="Horton D.L."/>
            <person name="Alikhan N.F."/>
            <person name="Baker D."/>
            <person name="Gharbi K."/>
            <person name="Hall N."/>
            <person name="Watson M."/>
            <person name="Adriaenssens E.M."/>
            <person name="Foster-Nyarko E."/>
            <person name="Jarju S."/>
            <person name="Secka A."/>
            <person name="Antonio M."/>
            <person name="Oren A."/>
            <person name="Chaudhuri R.R."/>
            <person name="La Ragione R."/>
            <person name="Hildebrand F."/>
            <person name="Pallen M.J."/>
        </authorList>
    </citation>
    <scope>NUCLEOTIDE SEQUENCE</scope>
    <source>
        <strain evidence="8">6919</strain>
    </source>
</reference>
<dbReference type="EC" id="2.5.1.17" evidence="6"/>
<evidence type="ECO:0000256" key="1">
    <source>
        <dbReference type="ARBA" id="ARBA00007487"/>
    </source>
</evidence>
<comment type="caution">
    <text evidence="8">The sequence shown here is derived from an EMBL/GenBank/DDBJ whole genome shotgun (WGS) entry which is preliminary data.</text>
</comment>
<dbReference type="GO" id="GO:0008817">
    <property type="term" value="F:corrinoid adenosyltransferase activity"/>
    <property type="evidence" value="ECO:0007669"/>
    <property type="project" value="UniProtKB-UniRule"/>
</dbReference>
<dbReference type="SUPFAM" id="SSF89028">
    <property type="entry name" value="Cobalamin adenosyltransferase-like"/>
    <property type="match status" value="1"/>
</dbReference>
<comment type="subunit">
    <text evidence="2">Homotrimer.</text>
</comment>